<feature type="region of interest" description="Disordered" evidence="1">
    <location>
        <begin position="42"/>
        <end position="61"/>
    </location>
</feature>
<protein>
    <submittedName>
        <fullName evidence="2">Uncharacterized protein</fullName>
    </submittedName>
</protein>
<evidence type="ECO:0000313" key="3">
    <source>
        <dbReference type="Proteomes" id="UP000078200"/>
    </source>
</evidence>
<name>A0A1A9VNQ2_GLOAU</name>
<organism evidence="2 3">
    <name type="scientific">Glossina austeni</name>
    <name type="common">Savannah tsetse fly</name>
    <dbReference type="NCBI Taxonomy" id="7395"/>
    <lineage>
        <taxon>Eukaryota</taxon>
        <taxon>Metazoa</taxon>
        <taxon>Ecdysozoa</taxon>
        <taxon>Arthropoda</taxon>
        <taxon>Hexapoda</taxon>
        <taxon>Insecta</taxon>
        <taxon>Pterygota</taxon>
        <taxon>Neoptera</taxon>
        <taxon>Endopterygota</taxon>
        <taxon>Diptera</taxon>
        <taxon>Brachycera</taxon>
        <taxon>Muscomorpha</taxon>
        <taxon>Hippoboscoidea</taxon>
        <taxon>Glossinidae</taxon>
        <taxon>Glossina</taxon>
    </lineage>
</organism>
<proteinExistence type="predicted"/>
<sequence length="118" mass="13278">MQNNQISDFVKLLVLHNQIRAAERSAKRIMNACNDGELEGEIEQTDKSAGTVKPSMPSMPSTPIVESPVITLHDPVFSNNACVNYAHNSSVDRSYKLYSEEVYLWSKLRELGMFKNAM</sequence>
<dbReference type="EnsemblMetazoa" id="GAUT042802-RA">
    <property type="protein sequence ID" value="GAUT042802-PA"/>
    <property type="gene ID" value="GAUT042802"/>
</dbReference>
<evidence type="ECO:0000313" key="2">
    <source>
        <dbReference type="EnsemblMetazoa" id="GAUT042802-PA"/>
    </source>
</evidence>
<dbReference type="VEuPathDB" id="VectorBase:GAUT042802"/>
<accession>A0A1A9VNQ2</accession>
<keyword evidence="3" id="KW-1185">Reference proteome</keyword>
<evidence type="ECO:0000256" key="1">
    <source>
        <dbReference type="SAM" id="MobiDB-lite"/>
    </source>
</evidence>
<dbReference type="AlphaFoldDB" id="A0A1A9VNQ2"/>
<dbReference type="Proteomes" id="UP000078200">
    <property type="component" value="Unassembled WGS sequence"/>
</dbReference>
<reference evidence="2" key="1">
    <citation type="submission" date="2020-05" db="UniProtKB">
        <authorList>
            <consortium name="EnsemblMetazoa"/>
        </authorList>
    </citation>
    <scope>IDENTIFICATION</scope>
    <source>
        <strain evidence="2">TTRI</strain>
    </source>
</reference>